<gene>
    <name evidence="3" type="ORF">HNR22_001239</name>
</gene>
<proteinExistence type="inferred from homology"/>
<dbReference type="SUPFAM" id="SSF51735">
    <property type="entry name" value="NAD(P)-binding Rossmann-fold domains"/>
    <property type="match status" value="1"/>
</dbReference>
<keyword evidence="3" id="KW-0413">Isomerase</keyword>
<reference evidence="3 4" key="1">
    <citation type="submission" date="2020-07" db="EMBL/GenBank/DDBJ databases">
        <title>Sequencing the genomes of 1000 actinobacteria strains.</title>
        <authorList>
            <person name="Klenk H.-P."/>
        </authorList>
    </citation>
    <scope>NUCLEOTIDE SEQUENCE [LARGE SCALE GENOMIC DNA]</scope>
    <source>
        <strain evidence="3 4">DSM 45876</strain>
    </source>
</reference>
<dbReference type="InterPro" id="IPR036291">
    <property type="entry name" value="NAD(P)-bd_dom_sf"/>
</dbReference>
<sequence length="350" mass="37354">MDLPVTAVGVDPATDLTPRRVLVTGGAGFIGSHVVARLMLMGSQVRVLDNFSTGRLENLADAVCGGLTDADVVSGDIRTPEGVEVIHQWQPDVVVHLAAQANAPVGRRSPLYDADVNVFGTANVLDACARGGVRLVVNAAGSAIFGSVPAHDLPVREDHPIAPVDPYGISKAAGVHYLDWYGRQHGLAYTSMVFGNVYGSRQEGGDYGVVSLMVDALLGGRQAVIYDDGTQTRDFIHVSDVAEAVAVACHHSGVGMVNIGSGQQTSINEVYDTVREASGADNTARYEPLPWPGEVRNMALDTRKARELLGWRPKLGFTEGVRMTVRDARRWQAGSRILSPVRALDQALTH</sequence>
<organism evidence="3 4">
    <name type="scientific">Micromonospora jinlongensis</name>
    <dbReference type="NCBI Taxonomy" id="1287877"/>
    <lineage>
        <taxon>Bacteria</taxon>
        <taxon>Bacillati</taxon>
        <taxon>Actinomycetota</taxon>
        <taxon>Actinomycetes</taxon>
        <taxon>Micromonosporales</taxon>
        <taxon>Micromonosporaceae</taxon>
        <taxon>Micromonospora</taxon>
    </lineage>
</organism>
<dbReference type="Proteomes" id="UP000523545">
    <property type="component" value="Unassembled WGS sequence"/>
</dbReference>
<dbReference type="GO" id="GO:0003978">
    <property type="term" value="F:UDP-glucose 4-epimerase activity"/>
    <property type="evidence" value="ECO:0007669"/>
    <property type="project" value="UniProtKB-EC"/>
</dbReference>
<dbReference type="InterPro" id="IPR001509">
    <property type="entry name" value="Epimerase_deHydtase"/>
</dbReference>
<evidence type="ECO:0000313" key="4">
    <source>
        <dbReference type="Proteomes" id="UP000523545"/>
    </source>
</evidence>
<dbReference type="PANTHER" id="PTHR43000">
    <property type="entry name" value="DTDP-D-GLUCOSE 4,6-DEHYDRATASE-RELATED"/>
    <property type="match status" value="1"/>
</dbReference>
<evidence type="ECO:0000313" key="3">
    <source>
        <dbReference type="EMBL" id="NYH41512.1"/>
    </source>
</evidence>
<dbReference type="Pfam" id="PF01370">
    <property type="entry name" value="Epimerase"/>
    <property type="match status" value="1"/>
</dbReference>
<evidence type="ECO:0000256" key="1">
    <source>
        <dbReference type="ARBA" id="ARBA00007637"/>
    </source>
</evidence>
<name>A0A7Y9WZ72_9ACTN</name>
<comment type="caution">
    <text evidence="3">The sequence shown here is derived from an EMBL/GenBank/DDBJ whole genome shotgun (WGS) entry which is preliminary data.</text>
</comment>
<comment type="similarity">
    <text evidence="1">Belongs to the NAD(P)-dependent epimerase/dehydratase family.</text>
</comment>
<feature type="domain" description="NAD-dependent epimerase/dehydratase" evidence="2">
    <location>
        <begin position="21"/>
        <end position="260"/>
    </location>
</feature>
<protein>
    <submittedName>
        <fullName evidence="3">UDP-glucose 4-epimerase</fullName>
        <ecNumber evidence="3">5.1.3.2</ecNumber>
    </submittedName>
</protein>
<dbReference type="EC" id="5.1.3.2" evidence="3"/>
<evidence type="ECO:0000259" key="2">
    <source>
        <dbReference type="Pfam" id="PF01370"/>
    </source>
</evidence>
<accession>A0A7Y9WZ72</accession>
<dbReference type="EMBL" id="JACCHK010000001">
    <property type="protein sequence ID" value="NYH41512.1"/>
    <property type="molecule type" value="Genomic_DNA"/>
</dbReference>
<dbReference type="RefSeq" id="WP_179779488.1">
    <property type="nucleotide sequence ID" value="NZ_JACCHK010000001.1"/>
</dbReference>
<dbReference type="AlphaFoldDB" id="A0A7Y9WZ72"/>
<dbReference type="Gene3D" id="3.40.50.720">
    <property type="entry name" value="NAD(P)-binding Rossmann-like Domain"/>
    <property type="match status" value="1"/>
</dbReference>
<keyword evidence="4" id="KW-1185">Reference proteome</keyword>